<keyword evidence="8" id="KW-0808">Transferase</keyword>
<evidence type="ECO:0000313" key="15">
    <source>
        <dbReference type="EMBL" id="EFV12116.1"/>
    </source>
</evidence>
<dbReference type="SUPFAM" id="SSF52777">
    <property type="entry name" value="CoA-dependent acyltransferases"/>
    <property type="match status" value="2"/>
</dbReference>
<evidence type="ECO:0000259" key="14">
    <source>
        <dbReference type="Pfam" id="PF16911"/>
    </source>
</evidence>
<dbReference type="InterPro" id="IPR031641">
    <property type="entry name" value="PapA_C"/>
</dbReference>
<comment type="catalytic activity">
    <reaction evidence="3">
        <text>2 a mycocerosyl-[mycocerosic acid synthase] + a phthiodiolone = a dimycocerosyl phthiodiolone + 2 holo-[mycocerosic acid synthase].</text>
        <dbReference type="EC" id="2.3.1.282"/>
    </reaction>
</comment>
<accession>E5XU53</accession>
<keyword evidence="9" id="KW-0012">Acyltransferase</keyword>
<evidence type="ECO:0000256" key="9">
    <source>
        <dbReference type="ARBA" id="ARBA00023315"/>
    </source>
</evidence>
<evidence type="ECO:0000256" key="2">
    <source>
        <dbReference type="ARBA" id="ARBA00000625"/>
    </source>
</evidence>
<sequence>MASPAERQNTIRALSPFETFFTAVSATVWLSVRLRGPLDRAALAGALRVTQAAYPVLRQKITFGEQGFVLAEGEGQGPPVLVKDVAALEEPELWALTPGSGLVALSVVSAGDEHVVSFGAHHGVADARSVMHYHTQFWAAYTKIATTGSAPEPVAAPMPSAPEALLRERGVVQLPTGGVERLDGTVWGGRPATGSVGSDEEEERRIALEAETTSALRRAGKARGVSLHGMVCGAILKAERSLVSGHPAGPVGIGLRSSVDIRERIDPPIGIVEGTNLVAMAYTKAVVDEASDPFELGSRMLADLAADLASGLVQQQIYHVFEDFARMRTPSLYVTNVGEFQALPTPAGLVVEDMRGTVRIKAVQLPGADRMPAPSENGASTYMVYAYGGRLTVEAHYPGGAFTSAEVDRLAAEVESNLREMADAG</sequence>
<protein>
    <recommendedName>
        <fullName evidence="6">Phthiocerol/phthiodiolone dimycocerosyl transferase</fullName>
        <ecNumber evidence="5">2.3.1.282</ecNumber>
    </recommendedName>
    <alternativeName>
        <fullName evidence="12">Acyltransferase PapA5</fullName>
    </alternativeName>
    <alternativeName>
        <fullName evidence="10">Phthiocerol/phthiodiolone O-acyltransferase</fullName>
    </alternativeName>
    <alternativeName>
        <fullName evidence="11">Polyketide synthase-associated protein A5</fullName>
    </alternativeName>
</protein>
<dbReference type="Pfam" id="PF16911">
    <property type="entry name" value="PapA_C"/>
    <property type="match status" value="1"/>
</dbReference>
<dbReference type="RefSeq" id="WP_007471690.1">
    <property type="nucleotide sequence ID" value="NZ_KI391953.1"/>
</dbReference>
<feature type="region of interest" description="Disordered" evidence="13">
    <location>
        <begin position="182"/>
        <end position="201"/>
    </location>
</feature>
<reference evidence="15 16" key="1">
    <citation type="journal article" date="2011" name="Stand. Genomic Sci.">
        <title>High quality draft genome sequence of Segniliparus rugosus CDC 945(T)= (ATCC BAA-974(T)).</title>
        <authorList>
            <person name="Earl A.M."/>
            <person name="Desjardins C.A."/>
            <person name="Fitzgerald M.G."/>
            <person name="Arachchi H.M."/>
            <person name="Zeng Q."/>
            <person name="Mehta T."/>
            <person name="Griggs A."/>
            <person name="Birren B.W."/>
            <person name="Toney N.C."/>
            <person name="Carr J."/>
            <person name="Posey J."/>
            <person name="Butler W.R."/>
        </authorList>
    </citation>
    <scope>NUCLEOTIDE SEQUENCE [LARGE SCALE GENOMIC DNA]</scope>
    <source>
        <strain evidence="16">ATCC BAA-974 / DSM 45345 / CCUG 50838 / CIP 108380 / JCM 13579 / CDC 945</strain>
    </source>
</reference>
<organism evidence="15 16">
    <name type="scientific">Segniliparus rugosus (strain ATCC BAA-974 / DSM 45345 / CCUG 50838 / CIP 108380 / JCM 13579 / CDC 945)</name>
    <dbReference type="NCBI Taxonomy" id="679197"/>
    <lineage>
        <taxon>Bacteria</taxon>
        <taxon>Bacillati</taxon>
        <taxon>Actinomycetota</taxon>
        <taxon>Actinomycetes</taxon>
        <taxon>Mycobacteriales</taxon>
        <taxon>Segniliparaceae</taxon>
        <taxon>Segniliparus</taxon>
    </lineage>
</organism>
<evidence type="ECO:0000256" key="13">
    <source>
        <dbReference type="SAM" id="MobiDB-lite"/>
    </source>
</evidence>
<dbReference type="Gene3D" id="3.30.559.10">
    <property type="entry name" value="Chloramphenicol acetyltransferase-like domain"/>
    <property type="match status" value="1"/>
</dbReference>
<proteinExistence type="inferred from homology"/>
<name>E5XU53_SEGRC</name>
<evidence type="ECO:0000256" key="10">
    <source>
        <dbReference type="ARBA" id="ARBA00030465"/>
    </source>
</evidence>
<feature type="domain" description="Phthiocerol/phthiodiolone dimycocerosyl transferase C-terminal" evidence="14">
    <location>
        <begin position="203"/>
        <end position="396"/>
    </location>
</feature>
<comment type="catalytic activity">
    <reaction evidence="1">
        <text>2 a mycocerosyl-[mycocerosic acid synthase] + a phthiocerol = a dimycocerosyl phthiocerol + 2 holo-[mycocerosic acid synthase].</text>
        <dbReference type="EC" id="2.3.1.282"/>
    </reaction>
</comment>
<dbReference type="InterPro" id="IPR023213">
    <property type="entry name" value="CAT-like_dom_sf"/>
</dbReference>
<evidence type="ECO:0000313" key="16">
    <source>
        <dbReference type="Proteomes" id="UP000004816"/>
    </source>
</evidence>
<evidence type="ECO:0000256" key="7">
    <source>
        <dbReference type="ARBA" id="ARBA00022516"/>
    </source>
</evidence>
<dbReference type="HOGENOM" id="CLU_050374_0_0_11"/>
<evidence type="ECO:0000256" key="11">
    <source>
        <dbReference type="ARBA" id="ARBA00032317"/>
    </source>
</evidence>
<dbReference type="Proteomes" id="UP000004816">
    <property type="component" value="Unassembled WGS sequence"/>
</dbReference>
<dbReference type="GO" id="GO:0016746">
    <property type="term" value="F:acyltransferase activity"/>
    <property type="evidence" value="ECO:0007669"/>
    <property type="project" value="UniProtKB-KW"/>
</dbReference>
<dbReference type="eggNOG" id="COG1020">
    <property type="taxonomic scope" value="Bacteria"/>
</dbReference>
<dbReference type="EMBL" id="ACZI02000001">
    <property type="protein sequence ID" value="EFV12116.1"/>
    <property type="molecule type" value="Genomic_DNA"/>
</dbReference>
<comment type="caution">
    <text evidence="15">The sequence shown here is derived from an EMBL/GenBank/DDBJ whole genome shotgun (WGS) entry which is preliminary data.</text>
</comment>
<keyword evidence="7" id="KW-0443">Lipid metabolism</keyword>
<evidence type="ECO:0000256" key="8">
    <source>
        <dbReference type="ARBA" id="ARBA00022679"/>
    </source>
</evidence>
<evidence type="ECO:0000256" key="4">
    <source>
        <dbReference type="ARBA" id="ARBA00006558"/>
    </source>
</evidence>
<evidence type="ECO:0000256" key="5">
    <source>
        <dbReference type="ARBA" id="ARBA00012866"/>
    </source>
</evidence>
<gene>
    <name evidence="15" type="ORF">HMPREF9336_03025</name>
</gene>
<dbReference type="EC" id="2.3.1.282" evidence="5"/>
<keyword evidence="16" id="KW-1185">Reference proteome</keyword>
<dbReference type="STRING" id="679197.HMPREF9336_03025"/>
<evidence type="ECO:0000256" key="3">
    <source>
        <dbReference type="ARBA" id="ARBA00001907"/>
    </source>
</evidence>
<dbReference type="AlphaFoldDB" id="E5XU53"/>
<comment type="similarity">
    <text evidence="4">Belongs to the acyltransferase PapA5 family.</text>
</comment>
<evidence type="ECO:0000256" key="12">
    <source>
        <dbReference type="ARBA" id="ARBA00033407"/>
    </source>
</evidence>
<comment type="catalytic activity">
    <reaction evidence="2">
        <text>2 a mycocerosyl-[mycocerosic acid synthase] + a phenolphthiocerol = a dimycocerosyl phenolphthiocerol + 2 holo-[mycocerosic acid synthase].</text>
        <dbReference type="EC" id="2.3.1.282"/>
    </reaction>
</comment>
<evidence type="ECO:0000256" key="1">
    <source>
        <dbReference type="ARBA" id="ARBA00000026"/>
    </source>
</evidence>
<dbReference type="Gene3D" id="3.30.559.30">
    <property type="entry name" value="Nonribosomal peptide synthetase, condensation domain"/>
    <property type="match status" value="1"/>
</dbReference>
<evidence type="ECO:0000256" key="6">
    <source>
        <dbReference type="ARBA" id="ARBA00013449"/>
    </source>
</evidence>
<keyword evidence="7" id="KW-0444">Lipid biosynthesis</keyword>